<name>A0A9P7U6E3_9PEZI</name>
<evidence type="ECO:0000256" key="2">
    <source>
        <dbReference type="ARBA" id="ARBA00022692"/>
    </source>
</evidence>
<gene>
    <name evidence="9" type="ORF">JMJ77_003486</name>
</gene>
<feature type="non-terminal residue" evidence="9">
    <location>
        <position position="1"/>
    </location>
</feature>
<evidence type="ECO:0000256" key="5">
    <source>
        <dbReference type="ARBA" id="ARBA00038359"/>
    </source>
</evidence>
<feature type="transmembrane region" description="Helical" evidence="7">
    <location>
        <begin position="170"/>
        <end position="194"/>
    </location>
</feature>
<dbReference type="AlphaFoldDB" id="A0A9P7U6E3"/>
<evidence type="ECO:0000256" key="7">
    <source>
        <dbReference type="SAM" id="Phobius"/>
    </source>
</evidence>
<comment type="subcellular location">
    <subcellularLocation>
        <location evidence="1">Membrane</location>
        <topology evidence="1">Multi-pass membrane protein</topology>
    </subcellularLocation>
</comment>
<feature type="transmembrane region" description="Helical" evidence="7">
    <location>
        <begin position="285"/>
        <end position="303"/>
    </location>
</feature>
<evidence type="ECO:0000256" key="4">
    <source>
        <dbReference type="ARBA" id="ARBA00023136"/>
    </source>
</evidence>
<feature type="transmembrane region" description="Helical" evidence="7">
    <location>
        <begin position="206"/>
        <end position="233"/>
    </location>
</feature>
<feature type="transmembrane region" description="Helical" evidence="7">
    <location>
        <begin position="129"/>
        <end position="150"/>
    </location>
</feature>
<evidence type="ECO:0000313" key="9">
    <source>
        <dbReference type="EMBL" id="KAG7041380.1"/>
    </source>
</evidence>
<organism evidence="9 10">
    <name type="scientific">Colletotrichum scovillei</name>
    <dbReference type="NCBI Taxonomy" id="1209932"/>
    <lineage>
        <taxon>Eukaryota</taxon>
        <taxon>Fungi</taxon>
        <taxon>Dikarya</taxon>
        <taxon>Ascomycota</taxon>
        <taxon>Pezizomycotina</taxon>
        <taxon>Sordariomycetes</taxon>
        <taxon>Hypocreomycetidae</taxon>
        <taxon>Glomerellales</taxon>
        <taxon>Glomerellaceae</taxon>
        <taxon>Colletotrichum</taxon>
        <taxon>Colletotrichum acutatum species complex</taxon>
    </lineage>
</organism>
<comment type="similarity">
    <text evidence="5">Belongs to the SAT4 family.</text>
</comment>
<feature type="region of interest" description="Disordered" evidence="6">
    <location>
        <begin position="57"/>
        <end position="76"/>
    </location>
</feature>
<dbReference type="PANTHER" id="PTHR33048">
    <property type="entry name" value="PTH11-LIKE INTEGRAL MEMBRANE PROTEIN (AFU_ORTHOLOGUE AFUA_5G11245)"/>
    <property type="match status" value="1"/>
</dbReference>
<evidence type="ECO:0000256" key="6">
    <source>
        <dbReference type="SAM" id="MobiDB-lite"/>
    </source>
</evidence>
<keyword evidence="10" id="KW-1185">Reference proteome</keyword>
<feature type="domain" description="Rhodopsin" evidence="8">
    <location>
        <begin position="113"/>
        <end position="345"/>
    </location>
</feature>
<dbReference type="InterPro" id="IPR052337">
    <property type="entry name" value="SAT4-like"/>
</dbReference>
<dbReference type="Proteomes" id="UP000699042">
    <property type="component" value="Unassembled WGS sequence"/>
</dbReference>
<sequence length="489" mass="54009">NSVKRACFHHFCSSLRCSSASTFNSYFTEKWDLSVGSEFYGYALDSYERHFRLSSPREKMSAPPLPTDGSVPLTPEGDAPQAQTDFVYSNSQANATIAFGAIITIITTASVVARLYTRYFITKQVRIDDAWALLALFSTIAVNIMQSVFTKVYLPTMLAMVTASNEGSKIPYAVGITYNIAMAALKMTFLFQFYHIFRNVRIMRRVYVGAIIFVAAWTLAQILLQILICLPIEANWDHSVRNAKCLPSVLSTYFNATGTLVTDVIVLFLPLPTLWSLKLNSSQRWAALGVFGIGALVPIMSAGRIWSLTHAPPKGYMSTACWTIAELGVGVTTASLATIRQLLDRKVNELFQRHQEMARRQSAMVTVGSQTNTTQQFNTRSNGSEVDLIHGRWPHTGTNSALGNHGSPRSTSSLSKVFEVFTKEKFLRSSTGGSQGDQSGLNLQNGATSTMVTTSRNHSISMSEGAANFLGEFGILVERTWEVEEIRME</sequence>
<dbReference type="PANTHER" id="PTHR33048:SF47">
    <property type="entry name" value="INTEGRAL MEMBRANE PROTEIN-RELATED"/>
    <property type="match status" value="1"/>
</dbReference>
<evidence type="ECO:0000256" key="3">
    <source>
        <dbReference type="ARBA" id="ARBA00022989"/>
    </source>
</evidence>
<reference evidence="9" key="1">
    <citation type="submission" date="2021-05" db="EMBL/GenBank/DDBJ databases">
        <title>Comparative genomics of three Colletotrichum scovillei strains and genetic complementation revealed genes involved fungal growth and virulence on chili pepper.</title>
        <authorList>
            <person name="Hsieh D.-K."/>
            <person name="Chuang S.-C."/>
            <person name="Chen C.-Y."/>
            <person name="Chao Y.-T."/>
            <person name="Lu M.-Y.J."/>
            <person name="Lee M.-H."/>
            <person name="Shih M.-C."/>
        </authorList>
    </citation>
    <scope>NUCLEOTIDE SEQUENCE</scope>
    <source>
        <strain evidence="9">Coll-153</strain>
    </source>
</reference>
<dbReference type="InterPro" id="IPR049326">
    <property type="entry name" value="Rhodopsin_dom_fungi"/>
</dbReference>
<protein>
    <submittedName>
        <fullName evidence="9">Integral membrane protein</fullName>
    </submittedName>
</protein>
<accession>A0A9P7U6E3</accession>
<keyword evidence="4 7" id="KW-0472">Membrane</keyword>
<keyword evidence="3 7" id="KW-1133">Transmembrane helix</keyword>
<feature type="transmembrane region" description="Helical" evidence="7">
    <location>
        <begin position="95"/>
        <end position="117"/>
    </location>
</feature>
<feature type="transmembrane region" description="Helical" evidence="7">
    <location>
        <begin position="315"/>
        <end position="339"/>
    </location>
</feature>
<evidence type="ECO:0000313" key="10">
    <source>
        <dbReference type="Proteomes" id="UP000699042"/>
    </source>
</evidence>
<evidence type="ECO:0000259" key="8">
    <source>
        <dbReference type="Pfam" id="PF20684"/>
    </source>
</evidence>
<proteinExistence type="inferred from homology"/>
<dbReference type="GO" id="GO:0016020">
    <property type="term" value="C:membrane"/>
    <property type="evidence" value="ECO:0007669"/>
    <property type="project" value="UniProtKB-SubCell"/>
</dbReference>
<feature type="transmembrane region" description="Helical" evidence="7">
    <location>
        <begin position="253"/>
        <end position="273"/>
    </location>
</feature>
<evidence type="ECO:0000256" key="1">
    <source>
        <dbReference type="ARBA" id="ARBA00004141"/>
    </source>
</evidence>
<keyword evidence="2 7" id="KW-0812">Transmembrane</keyword>
<dbReference type="Pfam" id="PF20684">
    <property type="entry name" value="Fung_rhodopsin"/>
    <property type="match status" value="1"/>
</dbReference>
<comment type="caution">
    <text evidence="9">The sequence shown here is derived from an EMBL/GenBank/DDBJ whole genome shotgun (WGS) entry which is preliminary data.</text>
</comment>
<dbReference type="EMBL" id="JAESDN010000015">
    <property type="protein sequence ID" value="KAG7041380.1"/>
    <property type="molecule type" value="Genomic_DNA"/>
</dbReference>